<evidence type="ECO:0000313" key="5">
    <source>
        <dbReference type="EMBL" id="RKF62664.1"/>
    </source>
</evidence>
<name>A0A420HZ12_9PEZI</name>
<keyword evidence="3" id="KW-1133">Transmembrane helix</keyword>
<dbReference type="Gene3D" id="3.40.30.10">
    <property type="entry name" value="Glutaredoxin"/>
    <property type="match status" value="1"/>
</dbReference>
<evidence type="ECO:0000256" key="3">
    <source>
        <dbReference type="SAM" id="Phobius"/>
    </source>
</evidence>
<organism evidence="5 6">
    <name type="scientific">Erysiphe neolycopersici</name>
    <dbReference type="NCBI Taxonomy" id="212602"/>
    <lineage>
        <taxon>Eukaryota</taxon>
        <taxon>Fungi</taxon>
        <taxon>Dikarya</taxon>
        <taxon>Ascomycota</taxon>
        <taxon>Pezizomycotina</taxon>
        <taxon>Leotiomycetes</taxon>
        <taxon>Erysiphales</taxon>
        <taxon>Erysiphaceae</taxon>
        <taxon>Erysiphe</taxon>
    </lineage>
</organism>
<feature type="transmembrane region" description="Helical" evidence="3">
    <location>
        <begin position="141"/>
        <end position="160"/>
    </location>
</feature>
<evidence type="ECO:0000313" key="6">
    <source>
        <dbReference type="Proteomes" id="UP000286134"/>
    </source>
</evidence>
<dbReference type="PANTHER" id="PTHR46115">
    <property type="entry name" value="THIOREDOXIN-LIKE PROTEIN 1"/>
    <property type="match status" value="1"/>
</dbReference>
<keyword evidence="6" id="KW-1185">Reference proteome</keyword>
<sequence>MSISIRSSSQFEKILSSSKIVVADFYADWCGPCNAIAPTFESLATKYSKPNRITFVKVNVDNYQEISQRYGVRALPTFIIFRSGSILNTIRGADQSSLRSGIESVIRLAGPEGPIYSSEGRTLGSTNSQRTHLSRPFDLKGFINTIVSFFVLYFTTLFSLDAYSAGENSPFNINRTPVSSTSSASIQRATGGGKKLGTIADL</sequence>
<protein>
    <submittedName>
        <fullName evidence="5">Thioredoxin</fullName>
    </submittedName>
</protein>
<dbReference type="CDD" id="cd02947">
    <property type="entry name" value="TRX_family"/>
    <property type="match status" value="1"/>
</dbReference>
<dbReference type="PROSITE" id="PS51352">
    <property type="entry name" value="THIOREDOXIN_2"/>
    <property type="match status" value="1"/>
</dbReference>
<reference evidence="5 6" key="1">
    <citation type="journal article" date="2018" name="BMC Genomics">
        <title>Comparative genome analyses reveal sequence features reflecting distinct modes of host-adaptation between dicot and monocot powdery mildew.</title>
        <authorList>
            <person name="Wu Y."/>
            <person name="Ma X."/>
            <person name="Pan Z."/>
            <person name="Kale S.D."/>
            <person name="Song Y."/>
            <person name="King H."/>
            <person name="Zhang Q."/>
            <person name="Presley C."/>
            <person name="Deng X."/>
            <person name="Wei C.I."/>
            <person name="Xiao S."/>
        </authorList>
    </citation>
    <scope>NUCLEOTIDE SEQUENCE [LARGE SCALE GENOMIC DNA]</scope>
    <source>
        <strain evidence="5">UMSG2</strain>
    </source>
</reference>
<feature type="domain" description="Thioredoxin" evidence="4">
    <location>
        <begin position="1"/>
        <end position="107"/>
    </location>
</feature>
<keyword evidence="3" id="KW-0812">Transmembrane</keyword>
<dbReference type="PRINTS" id="PR00421">
    <property type="entry name" value="THIOREDOXIN"/>
</dbReference>
<dbReference type="InterPro" id="IPR017937">
    <property type="entry name" value="Thioredoxin_CS"/>
</dbReference>
<keyword evidence="2" id="KW-1015">Disulfide bond</keyword>
<dbReference type="EMBL" id="MCFK01003179">
    <property type="protein sequence ID" value="RKF62664.1"/>
    <property type="molecule type" value="Genomic_DNA"/>
</dbReference>
<dbReference type="InterPro" id="IPR013766">
    <property type="entry name" value="Thioredoxin_domain"/>
</dbReference>
<dbReference type="Proteomes" id="UP000286134">
    <property type="component" value="Unassembled WGS sequence"/>
</dbReference>
<dbReference type="OrthoDB" id="2121326at2759"/>
<dbReference type="STRING" id="212602.A0A420HZ12"/>
<comment type="caution">
    <text evidence="5">The sequence shown here is derived from an EMBL/GenBank/DDBJ whole genome shotgun (WGS) entry which is preliminary data.</text>
</comment>
<gene>
    <name evidence="5" type="ORF">OnM2_031003</name>
</gene>
<accession>A0A420HZ12</accession>
<dbReference type="AlphaFoldDB" id="A0A420HZ12"/>
<dbReference type="InterPro" id="IPR036249">
    <property type="entry name" value="Thioredoxin-like_sf"/>
</dbReference>
<evidence type="ECO:0000256" key="2">
    <source>
        <dbReference type="ARBA" id="ARBA00023157"/>
    </source>
</evidence>
<evidence type="ECO:0000256" key="1">
    <source>
        <dbReference type="ARBA" id="ARBA00008987"/>
    </source>
</evidence>
<proteinExistence type="inferred from homology"/>
<comment type="similarity">
    <text evidence="1">Belongs to the thioredoxin family.</text>
</comment>
<dbReference type="Pfam" id="PF00085">
    <property type="entry name" value="Thioredoxin"/>
    <property type="match status" value="1"/>
</dbReference>
<keyword evidence="3" id="KW-0472">Membrane</keyword>
<evidence type="ECO:0000259" key="4">
    <source>
        <dbReference type="PROSITE" id="PS51352"/>
    </source>
</evidence>
<dbReference type="SUPFAM" id="SSF52833">
    <property type="entry name" value="Thioredoxin-like"/>
    <property type="match status" value="1"/>
</dbReference>
<dbReference type="PROSITE" id="PS00194">
    <property type="entry name" value="THIOREDOXIN_1"/>
    <property type="match status" value="1"/>
</dbReference>